<accession>A0A1E7F2R5</accession>
<evidence type="ECO:0000313" key="2">
    <source>
        <dbReference type="EMBL" id="OEU12424.1"/>
    </source>
</evidence>
<proteinExistence type="predicted"/>
<dbReference type="KEGG" id="fcy:FRACYDRAFT_276733"/>
<gene>
    <name evidence="2" type="ORF">FRACYDRAFT_276733</name>
</gene>
<keyword evidence="1" id="KW-0732">Signal</keyword>
<keyword evidence="3" id="KW-1185">Reference proteome</keyword>
<dbReference type="EMBL" id="KV784365">
    <property type="protein sequence ID" value="OEU12424.1"/>
    <property type="molecule type" value="Genomic_DNA"/>
</dbReference>
<name>A0A1E7F2R5_9STRA</name>
<dbReference type="InParanoid" id="A0A1E7F2R5"/>
<feature type="chain" id="PRO_5009192561" evidence="1">
    <location>
        <begin position="26"/>
        <end position="200"/>
    </location>
</feature>
<feature type="signal peptide" evidence="1">
    <location>
        <begin position="1"/>
        <end position="25"/>
    </location>
</feature>
<protein>
    <submittedName>
        <fullName evidence="2">Uncharacterized protein</fullName>
    </submittedName>
</protein>
<evidence type="ECO:0000313" key="3">
    <source>
        <dbReference type="Proteomes" id="UP000095751"/>
    </source>
</evidence>
<sequence length="200" mass="22395">MMKPIKKNPILTFVSLASLLTIANGFSTNINLPKQKQMTTLMRVATETEVTNDFGSAMPATVEAVDPHVTIGVEPDDLAIGIDPVKFLELIGTKEDLKEKFQTDNKSWDAVRVEEEAVRYMMDCENVNMYLKYLQDRNENPEKYRAEALENELSLSNPKTIATYAAWLVGGVSIGIFRTEILAPKLASGEWQLPSFMSMN</sequence>
<reference evidence="2 3" key="1">
    <citation type="submission" date="2016-09" db="EMBL/GenBank/DDBJ databases">
        <title>Extensive genetic diversity and differential bi-allelic expression allows diatom success in the polar Southern Ocean.</title>
        <authorList>
            <consortium name="DOE Joint Genome Institute"/>
            <person name="Mock T."/>
            <person name="Otillar R.P."/>
            <person name="Strauss J."/>
            <person name="Dupont C."/>
            <person name="Frickenhaus S."/>
            <person name="Maumus F."/>
            <person name="Mcmullan M."/>
            <person name="Sanges R."/>
            <person name="Schmutz J."/>
            <person name="Toseland A."/>
            <person name="Valas R."/>
            <person name="Veluchamy A."/>
            <person name="Ward B.J."/>
            <person name="Allen A."/>
            <person name="Barry K."/>
            <person name="Falciatore A."/>
            <person name="Ferrante M."/>
            <person name="Fortunato A.E."/>
            <person name="Gloeckner G."/>
            <person name="Gruber A."/>
            <person name="Hipkin R."/>
            <person name="Janech M."/>
            <person name="Kroth P."/>
            <person name="Leese F."/>
            <person name="Lindquist E."/>
            <person name="Lyon B.R."/>
            <person name="Martin J."/>
            <person name="Mayer C."/>
            <person name="Parker M."/>
            <person name="Quesneville H."/>
            <person name="Raymond J."/>
            <person name="Uhlig C."/>
            <person name="Valentin K.U."/>
            <person name="Worden A.Z."/>
            <person name="Armbrust E.V."/>
            <person name="Bowler C."/>
            <person name="Green B."/>
            <person name="Moulton V."/>
            <person name="Van Oosterhout C."/>
            <person name="Grigoriev I."/>
        </authorList>
    </citation>
    <scope>NUCLEOTIDE SEQUENCE [LARGE SCALE GENOMIC DNA]</scope>
    <source>
        <strain evidence="2 3">CCMP1102</strain>
    </source>
</reference>
<dbReference type="AlphaFoldDB" id="A0A1E7F2R5"/>
<organism evidence="2 3">
    <name type="scientific">Fragilariopsis cylindrus CCMP1102</name>
    <dbReference type="NCBI Taxonomy" id="635003"/>
    <lineage>
        <taxon>Eukaryota</taxon>
        <taxon>Sar</taxon>
        <taxon>Stramenopiles</taxon>
        <taxon>Ochrophyta</taxon>
        <taxon>Bacillariophyta</taxon>
        <taxon>Bacillariophyceae</taxon>
        <taxon>Bacillariophycidae</taxon>
        <taxon>Bacillariales</taxon>
        <taxon>Bacillariaceae</taxon>
        <taxon>Fragilariopsis</taxon>
    </lineage>
</organism>
<dbReference type="Proteomes" id="UP000095751">
    <property type="component" value="Unassembled WGS sequence"/>
</dbReference>
<evidence type="ECO:0000256" key="1">
    <source>
        <dbReference type="SAM" id="SignalP"/>
    </source>
</evidence>
<dbReference type="OrthoDB" id="41874at2759"/>